<dbReference type="EMBL" id="MN013088">
    <property type="protein sequence ID" value="QEG13516.1"/>
    <property type="molecule type" value="Genomic_DNA"/>
</dbReference>
<feature type="compositionally biased region" description="Basic and acidic residues" evidence="1">
    <location>
        <begin position="92"/>
        <end position="116"/>
    </location>
</feature>
<feature type="region of interest" description="Disordered" evidence="1">
    <location>
        <begin position="92"/>
        <end position="165"/>
    </location>
</feature>
<gene>
    <name evidence="2" type="ORF">SPLENDIDRED_42</name>
</gene>
<reference evidence="2 3" key="1">
    <citation type="submission" date="2019-06" db="EMBL/GenBank/DDBJ databases">
        <authorList>
            <person name="Handoko Y.A."/>
            <person name="Wardani A.K."/>
            <person name="Sutrisno A.A."/>
            <person name="Widjanarko S.B."/>
            <person name="Sharma R."/>
            <person name="Grose J.H."/>
        </authorList>
    </citation>
    <scope>NUCLEOTIDE SEQUENCE [LARGE SCALE GENOMIC DNA]</scope>
</reference>
<evidence type="ECO:0000256" key="1">
    <source>
        <dbReference type="SAM" id="MobiDB-lite"/>
    </source>
</evidence>
<name>A0A5B9NLW4_9CAUD</name>
<keyword evidence="3" id="KW-1185">Reference proteome</keyword>
<feature type="compositionally biased region" description="Basic and acidic residues" evidence="1">
    <location>
        <begin position="123"/>
        <end position="140"/>
    </location>
</feature>
<evidence type="ECO:0000313" key="3">
    <source>
        <dbReference type="Proteomes" id="UP000324040"/>
    </source>
</evidence>
<accession>A0A5B9NLW4</accession>
<sequence length="165" mass="19042">MSFPPLRAALLSGRFFIFLGIKRYYRPYHLTNTEIHPGGISDMSEKNRFSKPVAFNKKNESDKQILRHVSRRNFSGYVKKLILADIASRGKEKPLETIERTKEEVKTEKVVKEAKRPNPKPQVPKERKKSASERIKEMKNRTRPVSPTPGGIFTPTSQQYSRQAD</sequence>
<organism evidence="2 3">
    <name type="scientific">Bacillus phage vB_BspS_SplendidRed</name>
    <dbReference type="NCBI Taxonomy" id="2591379"/>
    <lineage>
        <taxon>Viruses</taxon>
        <taxon>Duplodnaviria</taxon>
        <taxon>Heunggongvirae</taxon>
        <taxon>Uroviricota</taxon>
        <taxon>Caudoviricetes</taxon>
        <taxon>Trautnerviridae</taxon>
        <taxon>Polsinellivirinae</taxon>
        <taxon>Splendidredvirus</taxon>
        <taxon>Splendidredvirus splendidred</taxon>
    </lineage>
</organism>
<protein>
    <submittedName>
        <fullName evidence="2">Uncharacterized protein</fullName>
    </submittedName>
</protein>
<proteinExistence type="predicted"/>
<evidence type="ECO:0000313" key="2">
    <source>
        <dbReference type="EMBL" id="QEG13516.1"/>
    </source>
</evidence>
<dbReference type="Proteomes" id="UP000324040">
    <property type="component" value="Segment"/>
</dbReference>
<feature type="compositionally biased region" description="Polar residues" evidence="1">
    <location>
        <begin position="154"/>
        <end position="165"/>
    </location>
</feature>